<dbReference type="Gene3D" id="3.30.950.30">
    <property type="entry name" value="Schlafen, AAA domain"/>
    <property type="match status" value="1"/>
</dbReference>
<dbReference type="Proteomes" id="UP000035548">
    <property type="component" value="Chromosome"/>
</dbReference>
<dbReference type="AlphaFoldDB" id="A0A0G3HFG7"/>
<accession>A0A0G3HFG7</accession>
<dbReference type="EMBL" id="CP011546">
    <property type="protein sequence ID" value="AKK12096.1"/>
    <property type="molecule type" value="Genomic_DNA"/>
</dbReference>
<keyword evidence="2" id="KW-1185">Reference proteome</keyword>
<gene>
    <name evidence="1" type="ORF">CUTER_10660</name>
</gene>
<protein>
    <recommendedName>
        <fullName evidence="3">Schlafen AlbA-2 domain-containing protein</fullName>
    </recommendedName>
</protein>
<dbReference type="KEGG" id="cut:CUTER_10660"/>
<sequence>MNWDRLSSSEPIADMVARLRRQGDDDSTVEAKSVLTKLSASVWVTVSAFANTNGSYVLLGLE</sequence>
<dbReference type="STRING" id="1072256.CUTER_10660"/>
<dbReference type="OrthoDB" id="9805115at2"/>
<name>A0A0G3HFG7_9CORY</name>
<evidence type="ECO:0008006" key="3">
    <source>
        <dbReference type="Google" id="ProtNLM"/>
    </source>
</evidence>
<organism evidence="1 2">
    <name type="scientific">Corynebacterium uterequi</name>
    <dbReference type="NCBI Taxonomy" id="1072256"/>
    <lineage>
        <taxon>Bacteria</taxon>
        <taxon>Bacillati</taxon>
        <taxon>Actinomycetota</taxon>
        <taxon>Actinomycetes</taxon>
        <taxon>Mycobacteriales</taxon>
        <taxon>Corynebacteriaceae</taxon>
        <taxon>Corynebacterium</taxon>
    </lineage>
</organism>
<dbReference type="RefSeq" id="WP_047260367.1">
    <property type="nucleotide sequence ID" value="NZ_CP011546.1"/>
</dbReference>
<dbReference type="PATRIC" id="fig|1072256.5.peg.2098"/>
<reference evidence="1 2" key="1">
    <citation type="journal article" date="2015" name="Genome Announc.">
        <title>Virulence Factor Genes Detected in the Complete Genome Sequence of Corynebacterium uterequi DSM 45634, Isolated from the Uterus of a Maiden Mare.</title>
        <authorList>
            <person name="Ruckert C."/>
            <person name="Kriete M."/>
            <person name="Jaenicke S."/>
            <person name="Winkler A."/>
            <person name="Tauch A."/>
        </authorList>
    </citation>
    <scope>NUCLEOTIDE SEQUENCE [LARGE SCALE GENOMIC DNA]</scope>
    <source>
        <strain evidence="1 2">DSM 45634</strain>
    </source>
</reference>
<evidence type="ECO:0000313" key="2">
    <source>
        <dbReference type="Proteomes" id="UP000035548"/>
    </source>
</evidence>
<dbReference type="InterPro" id="IPR038461">
    <property type="entry name" value="Schlafen_AlbA_2_dom_sf"/>
</dbReference>
<proteinExistence type="predicted"/>
<reference evidence="2" key="2">
    <citation type="submission" date="2015-05" db="EMBL/GenBank/DDBJ databases">
        <title>Complete genome sequence of Corynebacterium uterequi DSM 45634, isolated from the uterus of a maiden mare.</title>
        <authorList>
            <person name="Ruckert C."/>
            <person name="Albersmeier A."/>
            <person name="Winkler A."/>
            <person name="Tauch A."/>
        </authorList>
    </citation>
    <scope>NUCLEOTIDE SEQUENCE [LARGE SCALE GENOMIC DNA]</scope>
    <source>
        <strain evidence="2">DSM 45634</strain>
    </source>
</reference>
<evidence type="ECO:0000313" key="1">
    <source>
        <dbReference type="EMBL" id="AKK12096.1"/>
    </source>
</evidence>